<dbReference type="RefSeq" id="WP_214157630.1">
    <property type="nucleotide sequence ID" value="NZ_JAHBAY010000008.1"/>
</dbReference>
<keyword evidence="1" id="KW-0732">Signal</keyword>
<proteinExistence type="predicted"/>
<keyword evidence="3" id="KW-0720">Serine protease</keyword>
<name>A0ABS5TK00_9ACTN</name>
<dbReference type="SUPFAM" id="SSF53474">
    <property type="entry name" value="alpha/beta-Hydrolases"/>
    <property type="match status" value="1"/>
</dbReference>
<dbReference type="PANTHER" id="PTHR42776">
    <property type="entry name" value="SERINE PEPTIDASE S9 FAMILY MEMBER"/>
    <property type="match status" value="1"/>
</dbReference>
<dbReference type="Gene3D" id="3.40.50.1820">
    <property type="entry name" value="alpha/beta hydrolase"/>
    <property type="match status" value="1"/>
</dbReference>
<dbReference type="InterPro" id="IPR029058">
    <property type="entry name" value="AB_hydrolase_fold"/>
</dbReference>
<dbReference type="InterPro" id="IPR001375">
    <property type="entry name" value="Peptidase_S9_cat"/>
</dbReference>
<dbReference type="Gene3D" id="2.120.10.30">
    <property type="entry name" value="TolB, C-terminal domain"/>
    <property type="match status" value="2"/>
</dbReference>
<evidence type="ECO:0000256" key="2">
    <source>
        <dbReference type="ARBA" id="ARBA00022801"/>
    </source>
</evidence>
<evidence type="ECO:0000313" key="6">
    <source>
        <dbReference type="EMBL" id="MBT0771340.1"/>
    </source>
</evidence>
<keyword evidence="7" id="KW-1185">Reference proteome</keyword>
<dbReference type="Pfam" id="PF00326">
    <property type="entry name" value="Peptidase_S9"/>
    <property type="match status" value="1"/>
</dbReference>
<accession>A0ABS5TK00</accession>
<dbReference type="SUPFAM" id="SSF82171">
    <property type="entry name" value="DPP6 N-terminal domain-like"/>
    <property type="match status" value="1"/>
</dbReference>
<evidence type="ECO:0000313" key="7">
    <source>
        <dbReference type="Proteomes" id="UP001197247"/>
    </source>
</evidence>
<organism evidence="6 7">
    <name type="scientific">Kineosporia corallincola</name>
    <dbReference type="NCBI Taxonomy" id="2835133"/>
    <lineage>
        <taxon>Bacteria</taxon>
        <taxon>Bacillati</taxon>
        <taxon>Actinomycetota</taxon>
        <taxon>Actinomycetes</taxon>
        <taxon>Kineosporiales</taxon>
        <taxon>Kineosporiaceae</taxon>
        <taxon>Kineosporia</taxon>
    </lineage>
</organism>
<gene>
    <name evidence="6" type="ORF">KIH74_20550</name>
</gene>
<evidence type="ECO:0000256" key="1">
    <source>
        <dbReference type="ARBA" id="ARBA00022729"/>
    </source>
</evidence>
<dbReference type="Proteomes" id="UP001197247">
    <property type="component" value="Unassembled WGS sequence"/>
</dbReference>
<dbReference type="PANTHER" id="PTHR42776:SF13">
    <property type="entry name" value="DIPEPTIDYL-PEPTIDASE 5"/>
    <property type="match status" value="1"/>
</dbReference>
<keyword evidence="2" id="KW-0378">Hydrolase</keyword>
<protein>
    <submittedName>
        <fullName evidence="6">S9 family peptidase</fullName>
    </submittedName>
</protein>
<evidence type="ECO:0000256" key="3">
    <source>
        <dbReference type="ARBA" id="ARBA00022825"/>
    </source>
</evidence>
<feature type="domain" description="Peptidase S9 prolyl oligopeptidase catalytic" evidence="5">
    <location>
        <begin position="453"/>
        <end position="659"/>
    </location>
</feature>
<dbReference type="EMBL" id="JAHBAY010000008">
    <property type="protein sequence ID" value="MBT0771340.1"/>
    <property type="molecule type" value="Genomic_DNA"/>
</dbReference>
<reference evidence="6 7" key="1">
    <citation type="submission" date="2021-05" db="EMBL/GenBank/DDBJ databases">
        <title>Kineosporia and Streptomyces sp. nov. two new marine actinobacteria isolated from Coral.</title>
        <authorList>
            <person name="Buangrab K."/>
            <person name="Sutthacheep M."/>
            <person name="Yeemin T."/>
            <person name="Harunari E."/>
            <person name="Igarashi Y."/>
            <person name="Kanchanasin P."/>
            <person name="Tanasupawat S."/>
            <person name="Phongsopitanun W."/>
        </authorList>
    </citation>
    <scope>NUCLEOTIDE SEQUENCE [LARGE SCALE GENOMIC DNA]</scope>
    <source>
        <strain evidence="6 7">J2-2</strain>
    </source>
</reference>
<dbReference type="InterPro" id="IPR011042">
    <property type="entry name" value="6-blade_b-propeller_TolB-like"/>
</dbReference>
<evidence type="ECO:0000256" key="4">
    <source>
        <dbReference type="SAM" id="MobiDB-lite"/>
    </source>
</evidence>
<sequence length="671" mass="72652">MNPDFTDLDALLELPRVAGLALSPDGTRLVTSVAALGPQRTSYVSSLWQVSPDPEGPSARRLTWGAQNESGPVFRPDGDLLFVSSRPDPDDDGGDRPPSLWLLPADGGEARPFATRPGGVSSTAVAAGAGTVVITSPVFPSSTGTGDDERRHRARRELKISATLHESSPFRFWDRFHGPEADRLFVLSQTGDGEPAARDLTGHTGPALHPDPEYVVTPDGTTVIGVWQVVGAGGQVRSTLVTIDVATGTRRTLLDDRTSEFSGLAVSPDGTRVAFLAESLPTVDEPFDLRLMVLNLDGGEPHEAAPGWDRWPAAAPVWTPDGGTLLVTADDHGRRPVFRVDLTLGTVRRLTGEGTFTDLLLARDGTVAYALRSTVDVPPTPVRIDPLTGEVTTLRGPVSAPAVPGTLTEVHVTAEDGYDVRGWLVLPAGHEDGRPAPLLLWVHGGPHDSWRAWHWRWNPWPAVARGYAVLLPDPALSTGYGLDFVRRGWDGWGGTPYTDLMAITDAVVARDDIDGERTAAMGASYGGYLANWIAGHTGRFRGIVSHAGLWDLETFARTTDVPYYMPHTMTAETRAQNSPSRHLASITTPMLIIHGEQDHRVPIGEALAMYTQLGEQAVTDDGTMPHRLLVFPDENHWVAKPQNSRLWYETVFAFLAQTLLGEPWQAPDLLR</sequence>
<dbReference type="Pfam" id="PF07676">
    <property type="entry name" value="PD40"/>
    <property type="match status" value="1"/>
</dbReference>
<comment type="caution">
    <text evidence="6">The sequence shown here is derived from an EMBL/GenBank/DDBJ whole genome shotgun (WGS) entry which is preliminary data.</text>
</comment>
<dbReference type="InterPro" id="IPR011659">
    <property type="entry name" value="WD40"/>
</dbReference>
<keyword evidence="3" id="KW-0645">Protease</keyword>
<feature type="region of interest" description="Disordered" evidence="4">
    <location>
        <begin position="49"/>
        <end position="99"/>
    </location>
</feature>
<evidence type="ECO:0000259" key="5">
    <source>
        <dbReference type="Pfam" id="PF00326"/>
    </source>
</evidence>